<dbReference type="CDD" id="cd06170">
    <property type="entry name" value="LuxR_C_like"/>
    <property type="match status" value="1"/>
</dbReference>
<dbReference type="SUPFAM" id="SSF46894">
    <property type="entry name" value="C-terminal effector domain of the bipartite response regulators"/>
    <property type="match status" value="1"/>
</dbReference>
<dbReference type="OrthoDB" id="371301at2"/>
<dbReference type="Gene3D" id="1.10.10.10">
    <property type="entry name" value="Winged helix-like DNA-binding domain superfamily/Winged helix DNA-binding domain"/>
    <property type="match status" value="1"/>
</dbReference>
<dbReference type="RefSeq" id="WP_083048717.1">
    <property type="nucleotide sequence ID" value="NZ_MWQY01000004.1"/>
</dbReference>
<dbReference type="Pfam" id="PF00196">
    <property type="entry name" value="GerE"/>
    <property type="match status" value="1"/>
</dbReference>
<keyword evidence="3" id="KW-0804">Transcription</keyword>
<dbReference type="EMBL" id="MWQY01000004">
    <property type="protein sequence ID" value="ORC36879.1"/>
    <property type="molecule type" value="Genomic_DNA"/>
</dbReference>
<dbReference type="GO" id="GO:0006355">
    <property type="term" value="P:regulation of DNA-templated transcription"/>
    <property type="evidence" value="ECO:0007669"/>
    <property type="project" value="InterPro"/>
</dbReference>
<dbReference type="GO" id="GO:0003677">
    <property type="term" value="F:DNA binding"/>
    <property type="evidence" value="ECO:0007669"/>
    <property type="project" value="UniProtKB-KW"/>
</dbReference>
<proteinExistence type="predicted"/>
<dbReference type="InterPro" id="IPR000792">
    <property type="entry name" value="Tscrpt_reg_LuxR_C"/>
</dbReference>
<accession>A0A1Y1S1S4</accession>
<dbReference type="SMART" id="SM00421">
    <property type="entry name" value="HTH_LUXR"/>
    <property type="match status" value="1"/>
</dbReference>
<evidence type="ECO:0000256" key="2">
    <source>
        <dbReference type="ARBA" id="ARBA00023125"/>
    </source>
</evidence>
<dbReference type="STRING" id="1963862.B4O97_04440"/>
<dbReference type="PANTHER" id="PTHR44688:SF16">
    <property type="entry name" value="DNA-BINDING TRANSCRIPTIONAL ACTIVATOR DEVR_DOSR"/>
    <property type="match status" value="1"/>
</dbReference>
<dbReference type="AlphaFoldDB" id="A0A1Y1S1S4"/>
<dbReference type="InterPro" id="IPR036388">
    <property type="entry name" value="WH-like_DNA-bd_sf"/>
</dbReference>
<dbReference type="Gene3D" id="3.40.50.2300">
    <property type="match status" value="1"/>
</dbReference>
<sequence length="236" mass="27231">MATAHILSIDQKRLIRHHQVYILGGITIQNQLMRDLFQYELQLYPGLSPDIKAFPVSSNLNGGRRLVLIDCLERDMDNYLAGRELTDYIVPHFQLVAFFNLLPHWGREREAINLGVKGFFYRTDSLEILGEGVFTLFTEGLWIPRGALFEPLEDEEGDAEDLYDKLSLQPPNILLTRREKQILHNLGRGLRNKNIAEELGIGEATVKTHIYNIYKKIGVRRRSEAVLWAVRHNCLH</sequence>
<dbReference type="Proteomes" id="UP000192343">
    <property type="component" value="Unassembled WGS sequence"/>
</dbReference>
<feature type="domain" description="HTH luxR-type" evidence="4">
    <location>
        <begin position="168"/>
        <end position="233"/>
    </location>
</feature>
<dbReference type="PROSITE" id="PS50043">
    <property type="entry name" value="HTH_LUXR_2"/>
    <property type="match status" value="1"/>
</dbReference>
<evidence type="ECO:0000313" key="5">
    <source>
        <dbReference type="EMBL" id="ORC36879.1"/>
    </source>
</evidence>
<evidence type="ECO:0000259" key="4">
    <source>
        <dbReference type="PROSITE" id="PS50043"/>
    </source>
</evidence>
<dbReference type="InterPro" id="IPR016032">
    <property type="entry name" value="Sig_transdc_resp-reg_C-effctor"/>
</dbReference>
<reference evidence="5 6" key="1">
    <citation type="submission" date="2017-03" db="EMBL/GenBank/DDBJ databases">
        <title>Draft Genome sequence of Marispirochaeta sp. strain JC444.</title>
        <authorList>
            <person name="Shivani Y."/>
            <person name="Subhash Y."/>
            <person name="Sasikala C."/>
            <person name="Ramana C."/>
        </authorList>
    </citation>
    <scope>NUCLEOTIDE SEQUENCE [LARGE SCALE GENOMIC DNA]</scope>
    <source>
        <strain evidence="5 6">JC444</strain>
    </source>
</reference>
<evidence type="ECO:0000313" key="6">
    <source>
        <dbReference type="Proteomes" id="UP000192343"/>
    </source>
</evidence>
<evidence type="ECO:0000256" key="3">
    <source>
        <dbReference type="ARBA" id="ARBA00023163"/>
    </source>
</evidence>
<evidence type="ECO:0000256" key="1">
    <source>
        <dbReference type="ARBA" id="ARBA00023015"/>
    </source>
</evidence>
<keyword evidence="6" id="KW-1185">Reference proteome</keyword>
<keyword evidence="1" id="KW-0805">Transcription regulation</keyword>
<keyword evidence="2" id="KW-0238">DNA-binding</keyword>
<dbReference type="PANTHER" id="PTHR44688">
    <property type="entry name" value="DNA-BINDING TRANSCRIPTIONAL ACTIVATOR DEVR_DOSR"/>
    <property type="match status" value="1"/>
</dbReference>
<name>A0A1Y1S1S4_9SPIO</name>
<dbReference type="PROSITE" id="PS00622">
    <property type="entry name" value="HTH_LUXR_1"/>
    <property type="match status" value="1"/>
</dbReference>
<comment type="caution">
    <text evidence="5">The sequence shown here is derived from an EMBL/GenBank/DDBJ whole genome shotgun (WGS) entry which is preliminary data.</text>
</comment>
<gene>
    <name evidence="5" type="ORF">B4O97_04440</name>
</gene>
<organism evidence="5 6">
    <name type="scientific">Marispirochaeta aestuarii</name>
    <dbReference type="NCBI Taxonomy" id="1963862"/>
    <lineage>
        <taxon>Bacteria</taxon>
        <taxon>Pseudomonadati</taxon>
        <taxon>Spirochaetota</taxon>
        <taxon>Spirochaetia</taxon>
        <taxon>Spirochaetales</taxon>
        <taxon>Spirochaetaceae</taxon>
        <taxon>Marispirochaeta</taxon>
    </lineage>
</organism>
<dbReference type="PRINTS" id="PR00038">
    <property type="entry name" value="HTHLUXR"/>
</dbReference>
<protein>
    <recommendedName>
        <fullName evidence="4">HTH luxR-type domain-containing protein</fullName>
    </recommendedName>
</protein>